<feature type="signal peptide" evidence="1">
    <location>
        <begin position="1"/>
        <end position="27"/>
    </location>
</feature>
<feature type="chain" id="PRO_5021698735" evidence="1">
    <location>
        <begin position="28"/>
        <end position="123"/>
    </location>
</feature>
<dbReference type="Proteomes" id="UP000315295">
    <property type="component" value="Unassembled WGS sequence"/>
</dbReference>
<sequence length="123" mass="13729">MDSPATVVVMMLLLMVTISQLPGTSHCMVMSKSSNVSNWCDGRFGRCQLIPQEGLDLLEPDDSFRHLVELDTSNVQQTHTISYDTLRPECGRTGLPPCATTRPDVRLENCGTYNKGCYRHPQI</sequence>
<protein>
    <submittedName>
        <fullName evidence="2">Uncharacterized protein</fullName>
    </submittedName>
</protein>
<evidence type="ECO:0000313" key="2">
    <source>
        <dbReference type="EMBL" id="TQD84035.1"/>
    </source>
</evidence>
<organism evidence="2 3">
    <name type="scientific">Malus baccata</name>
    <name type="common">Siberian crab apple</name>
    <name type="synonym">Pyrus baccata</name>
    <dbReference type="NCBI Taxonomy" id="106549"/>
    <lineage>
        <taxon>Eukaryota</taxon>
        <taxon>Viridiplantae</taxon>
        <taxon>Streptophyta</taxon>
        <taxon>Embryophyta</taxon>
        <taxon>Tracheophyta</taxon>
        <taxon>Spermatophyta</taxon>
        <taxon>Magnoliopsida</taxon>
        <taxon>eudicotyledons</taxon>
        <taxon>Gunneridae</taxon>
        <taxon>Pentapetalae</taxon>
        <taxon>rosids</taxon>
        <taxon>fabids</taxon>
        <taxon>Rosales</taxon>
        <taxon>Rosaceae</taxon>
        <taxon>Amygdaloideae</taxon>
        <taxon>Maleae</taxon>
        <taxon>Malus</taxon>
    </lineage>
</organism>
<name>A0A540LC26_MALBA</name>
<proteinExistence type="predicted"/>
<keyword evidence="3" id="KW-1185">Reference proteome</keyword>
<reference evidence="2 3" key="1">
    <citation type="journal article" date="2019" name="G3 (Bethesda)">
        <title>Sequencing of a Wild Apple (Malus baccata) Genome Unravels the Differences Between Cultivated and Wild Apple Species Regarding Disease Resistance and Cold Tolerance.</title>
        <authorList>
            <person name="Chen X."/>
        </authorList>
    </citation>
    <scope>NUCLEOTIDE SEQUENCE [LARGE SCALE GENOMIC DNA]</scope>
    <source>
        <strain evidence="3">cv. Shandingzi</strain>
        <tissue evidence="2">Leaves</tissue>
    </source>
</reference>
<evidence type="ECO:0000313" key="3">
    <source>
        <dbReference type="Proteomes" id="UP000315295"/>
    </source>
</evidence>
<comment type="caution">
    <text evidence="2">The sequence shown here is derived from an EMBL/GenBank/DDBJ whole genome shotgun (WGS) entry which is preliminary data.</text>
</comment>
<accession>A0A540LC26</accession>
<dbReference type="EMBL" id="VIEB01000655">
    <property type="protein sequence ID" value="TQD84035.1"/>
    <property type="molecule type" value="Genomic_DNA"/>
</dbReference>
<evidence type="ECO:0000256" key="1">
    <source>
        <dbReference type="SAM" id="SignalP"/>
    </source>
</evidence>
<keyword evidence="1" id="KW-0732">Signal</keyword>
<dbReference type="AlphaFoldDB" id="A0A540LC26"/>
<gene>
    <name evidence="2" type="ORF">C1H46_030418</name>
</gene>